<dbReference type="InterPro" id="IPR000792">
    <property type="entry name" value="Tscrpt_reg_LuxR_C"/>
</dbReference>
<dbReference type="PANTHER" id="PTHR45566">
    <property type="entry name" value="HTH-TYPE TRANSCRIPTIONAL REGULATOR YHJB-RELATED"/>
    <property type="match status" value="1"/>
</dbReference>
<evidence type="ECO:0000259" key="4">
    <source>
        <dbReference type="PROSITE" id="PS50110"/>
    </source>
</evidence>
<dbReference type="GO" id="GO:0006355">
    <property type="term" value="P:regulation of DNA-templated transcription"/>
    <property type="evidence" value="ECO:0007669"/>
    <property type="project" value="InterPro"/>
</dbReference>
<dbReference type="EMBL" id="BKCG01000007">
    <property type="protein sequence ID" value="GER60299.1"/>
    <property type="molecule type" value="Genomic_DNA"/>
</dbReference>
<dbReference type="PROSITE" id="PS50043">
    <property type="entry name" value="HTH_LUXR_2"/>
    <property type="match status" value="1"/>
</dbReference>
<dbReference type="PANTHER" id="PTHR45566:SF1">
    <property type="entry name" value="HTH-TYPE TRANSCRIPTIONAL REGULATOR YHJB-RELATED"/>
    <property type="match status" value="1"/>
</dbReference>
<dbReference type="PRINTS" id="PR00038">
    <property type="entry name" value="HTHLUXR"/>
</dbReference>
<evidence type="ECO:0000259" key="3">
    <source>
        <dbReference type="PROSITE" id="PS50043"/>
    </source>
</evidence>
<dbReference type="Gene3D" id="3.40.50.2300">
    <property type="match status" value="1"/>
</dbReference>
<keyword evidence="1" id="KW-0238">DNA-binding</keyword>
<dbReference type="RefSeq" id="WP_151674740.1">
    <property type="nucleotide sequence ID" value="NZ_BKCG01000007.1"/>
</dbReference>
<keyword evidence="6" id="KW-1185">Reference proteome</keyword>
<name>A0A5J4IR41_9FLAO</name>
<gene>
    <name evidence="5" type="ORF">ULMA_24070</name>
</gene>
<accession>A0A5J4IR41</accession>
<evidence type="ECO:0000313" key="5">
    <source>
        <dbReference type="EMBL" id="GER60299.1"/>
    </source>
</evidence>
<feature type="domain" description="HTH luxR-type" evidence="3">
    <location>
        <begin position="139"/>
        <end position="205"/>
    </location>
</feature>
<dbReference type="SMART" id="SM00421">
    <property type="entry name" value="HTH_LUXR"/>
    <property type="match status" value="1"/>
</dbReference>
<dbReference type="AlphaFoldDB" id="A0A5J4IR41"/>
<protein>
    <recommendedName>
        <fullName evidence="7">Two component transcriptional regulator, LuxR family</fullName>
    </recommendedName>
</protein>
<evidence type="ECO:0000256" key="2">
    <source>
        <dbReference type="PROSITE-ProRule" id="PRU00169"/>
    </source>
</evidence>
<dbReference type="Pfam" id="PF00196">
    <property type="entry name" value="GerE"/>
    <property type="match status" value="1"/>
</dbReference>
<dbReference type="InterPro" id="IPR001789">
    <property type="entry name" value="Sig_transdc_resp-reg_receiver"/>
</dbReference>
<comment type="caution">
    <text evidence="5">The sequence shown here is derived from an EMBL/GenBank/DDBJ whole genome shotgun (WGS) entry which is preliminary data.</text>
</comment>
<dbReference type="SUPFAM" id="SSF52172">
    <property type="entry name" value="CheY-like"/>
    <property type="match status" value="1"/>
</dbReference>
<dbReference type="InterPro" id="IPR016032">
    <property type="entry name" value="Sig_transdc_resp-reg_C-effctor"/>
</dbReference>
<dbReference type="PROSITE" id="PS50110">
    <property type="entry name" value="RESPONSE_REGULATORY"/>
    <property type="match status" value="1"/>
</dbReference>
<dbReference type="InterPro" id="IPR011006">
    <property type="entry name" value="CheY-like_superfamily"/>
</dbReference>
<dbReference type="OrthoDB" id="9797341at2"/>
<dbReference type="GO" id="GO:0000160">
    <property type="term" value="P:phosphorelay signal transduction system"/>
    <property type="evidence" value="ECO:0007669"/>
    <property type="project" value="InterPro"/>
</dbReference>
<dbReference type="GO" id="GO:0003677">
    <property type="term" value="F:DNA binding"/>
    <property type="evidence" value="ECO:0007669"/>
    <property type="project" value="UniProtKB-KW"/>
</dbReference>
<evidence type="ECO:0008006" key="7">
    <source>
        <dbReference type="Google" id="ProtNLM"/>
    </source>
</evidence>
<evidence type="ECO:0000313" key="6">
    <source>
        <dbReference type="Proteomes" id="UP000326509"/>
    </source>
</evidence>
<evidence type="ECO:0000256" key="1">
    <source>
        <dbReference type="ARBA" id="ARBA00023125"/>
    </source>
</evidence>
<feature type="domain" description="Response regulatory" evidence="4">
    <location>
        <begin position="5"/>
        <end position="120"/>
    </location>
</feature>
<proteinExistence type="predicted"/>
<sequence>MDNNHIIIAHSNRQFLEGIVSEVLRREYKIAKQFTSGVKALRYILREQPEIAIIQSQFSDISVFEIINEARAKEIDIRFVIIFPKTEYKQFLIASKMNIAGCIYAGEVLEDLLDCLNTVLQGEIFVSKGIKSTNPKDESLKLISSLSATEIKVLTLVSIYQKSSKISNKLDISIRTIEKHRSNIIKKLKINSKVKTLPNWAEEHRELIQSFALQSLA</sequence>
<dbReference type="Proteomes" id="UP000326509">
    <property type="component" value="Unassembled WGS sequence"/>
</dbReference>
<dbReference type="SUPFAM" id="SSF46894">
    <property type="entry name" value="C-terminal effector domain of the bipartite response regulators"/>
    <property type="match status" value="1"/>
</dbReference>
<dbReference type="InterPro" id="IPR051015">
    <property type="entry name" value="EvgA-like"/>
</dbReference>
<reference evidence="5 6" key="1">
    <citation type="submission" date="2019-08" db="EMBL/GenBank/DDBJ databases">
        <title>Draft genome sequence of Ulvibacter marinus type strain NBRC 109484.</title>
        <authorList>
            <person name="Kawano K."/>
            <person name="Ushijima N."/>
            <person name="Kihara M."/>
            <person name="Itoh H."/>
        </authorList>
    </citation>
    <scope>NUCLEOTIDE SEQUENCE [LARGE SCALE GENOMIC DNA]</scope>
    <source>
        <strain evidence="5 6">NBRC 109484</strain>
    </source>
</reference>
<comment type="caution">
    <text evidence="2">Lacks conserved residue(s) required for the propagation of feature annotation.</text>
</comment>
<organism evidence="5 6">
    <name type="scientific">Patiriisocius marinus</name>
    <dbReference type="NCBI Taxonomy" id="1397112"/>
    <lineage>
        <taxon>Bacteria</taxon>
        <taxon>Pseudomonadati</taxon>
        <taxon>Bacteroidota</taxon>
        <taxon>Flavobacteriia</taxon>
        <taxon>Flavobacteriales</taxon>
        <taxon>Flavobacteriaceae</taxon>
        <taxon>Patiriisocius</taxon>
    </lineage>
</organism>